<organism evidence="3 4">
    <name type="scientific">Bacillus nakamurai</name>
    <dbReference type="NCBI Taxonomy" id="1793963"/>
    <lineage>
        <taxon>Bacteria</taxon>
        <taxon>Bacillati</taxon>
        <taxon>Bacillota</taxon>
        <taxon>Bacilli</taxon>
        <taxon>Bacillales</taxon>
        <taxon>Bacillaceae</taxon>
        <taxon>Bacillus</taxon>
    </lineage>
</organism>
<evidence type="ECO:0000256" key="1">
    <source>
        <dbReference type="ARBA" id="ARBA00022679"/>
    </source>
</evidence>
<keyword evidence="3" id="KW-0012">Acyltransferase</keyword>
<dbReference type="EMBL" id="LSBA01000005">
    <property type="protein sequence ID" value="KXZ22254.1"/>
    <property type="molecule type" value="Genomic_DNA"/>
</dbReference>
<dbReference type="Gene3D" id="3.40.366.10">
    <property type="entry name" value="Malonyl-Coenzyme A Acyl Carrier Protein, domain 2"/>
    <property type="match status" value="1"/>
</dbReference>
<dbReference type="SUPFAM" id="SSF55048">
    <property type="entry name" value="Probable ACP-binding domain of malonyl-CoA ACP transacylase"/>
    <property type="match status" value="1"/>
</dbReference>
<comment type="caution">
    <text evidence="3">The sequence shown here is derived from an EMBL/GenBank/DDBJ whole genome shotgun (WGS) entry which is preliminary data.</text>
</comment>
<dbReference type="Pfam" id="PF00698">
    <property type="entry name" value="Acyl_transf_1"/>
    <property type="match status" value="1"/>
</dbReference>
<accession>A0A150FAU1</accession>
<dbReference type="InterPro" id="IPR001227">
    <property type="entry name" value="Ac_transferase_dom_sf"/>
</dbReference>
<sequence length="324" mass="36608">MNQPIVFMFSGQGSQYYQMGKELFNHNPAFRQKMLDMDDFAARGTGLSVIKEVYHSAKRLSDPLDRILLTHPAIFMAEYALAYAMEKKGIRPDFVIGASLGEYASAAVSGVLSAEDALDCVLEQAKIIEETCRKGSMLAILGDPRLYQEYPMLYEQSELASVNYHSHFVISGEQEKVREMMEFLREKQIPHQLLPVSYGFHSALIDPAEQQFKRFLDTKSMQPPSMPYISSMSGGIVTDVQKDFFWDAVRKPIRFREALQYAESRQQGVYIDAGPSGTLAAFAKQLLPADSAERICTIMTPFHKELSHLQQIEDIILSSPGRRQ</sequence>
<dbReference type="RefSeq" id="WP_061520600.1">
    <property type="nucleotide sequence ID" value="NZ_JARLZY010000019.1"/>
</dbReference>
<dbReference type="InterPro" id="IPR050444">
    <property type="entry name" value="Polyketide_Synthase"/>
</dbReference>
<dbReference type="PANTHER" id="PTHR45681:SF6">
    <property type="entry name" value="POLYKETIDE SYNTHASE 37"/>
    <property type="match status" value="1"/>
</dbReference>
<dbReference type="InterPro" id="IPR014043">
    <property type="entry name" value="Acyl_transferase_dom"/>
</dbReference>
<name>A0A150FAU1_9BACI</name>
<dbReference type="SUPFAM" id="SSF52151">
    <property type="entry name" value="FabD/lysophospholipase-like"/>
    <property type="match status" value="1"/>
</dbReference>
<dbReference type="GO" id="GO:0016746">
    <property type="term" value="F:acyltransferase activity"/>
    <property type="evidence" value="ECO:0007669"/>
    <property type="project" value="UniProtKB-KW"/>
</dbReference>
<protein>
    <submittedName>
        <fullName evidence="3">Acyltransferase</fullName>
    </submittedName>
</protein>
<feature type="domain" description="Malonyl-CoA:ACP transacylase (MAT)" evidence="2">
    <location>
        <begin position="8"/>
        <end position="306"/>
    </location>
</feature>
<dbReference type="AlphaFoldDB" id="A0A150FAU1"/>
<dbReference type="SMART" id="SM00827">
    <property type="entry name" value="PKS_AT"/>
    <property type="match status" value="1"/>
</dbReference>
<dbReference type="Proteomes" id="UP000075430">
    <property type="component" value="Unassembled WGS sequence"/>
</dbReference>
<evidence type="ECO:0000313" key="4">
    <source>
        <dbReference type="Proteomes" id="UP000075430"/>
    </source>
</evidence>
<dbReference type="STRING" id="1793963.AXI58_09670"/>
<dbReference type="InterPro" id="IPR016036">
    <property type="entry name" value="Malonyl_transacylase_ACP-bd"/>
</dbReference>
<dbReference type="OrthoDB" id="9765680at2"/>
<dbReference type="InterPro" id="IPR016035">
    <property type="entry name" value="Acyl_Trfase/lysoPLipase"/>
</dbReference>
<gene>
    <name evidence="3" type="ORF">AXI58_09670</name>
</gene>
<reference evidence="4" key="1">
    <citation type="submission" date="2016-02" db="EMBL/GenBank/DDBJ databases">
        <authorList>
            <person name="Dunlap C."/>
        </authorList>
    </citation>
    <scope>NUCLEOTIDE SEQUENCE [LARGE SCALE GENOMIC DNA]</scope>
    <source>
        <strain evidence="4">NRRL B-41092</strain>
    </source>
</reference>
<keyword evidence="4" id="KW-1185">Reference proteome</keyword>
<dbReference type="PANTHER" id="PTHR45681">
    <property type="entry name" value="POLYKETIDE SYNTHASE 44-RELATED"/>
    <property type="match status" value="1"/>
</dbReference>
<evidence type="ECO:0000259" key="2">
    <source>
        <dbReference type="SMART" id="SM00827"/>
    </source>
</evidence>
<keyword evidence="1 3" id="KW-0808">Transferase</keyword>
<proteinExistence type="predicted"/>
<evidence type="ECO:0000313" key="3">
    <source>
        <dbReference type="EMBL" id="KXZ22254.1"/>
    </source>
</evidence>